<evidence type="ECO:0000256" key="5">
    <source>
        <dbReference type="SAM" id="MobiDB-lite"/>
    </source>
</evidence>
<comment type="subcellular location">
    <subcellularLocation>
        <location evidence="1">Membrane</location>
        <topology evidence="1">Multi-pass membrane protein</topology>
    </subcellularLocation>
</comment>
<dbReference type="PANTHER" id="PTHR21041">
    <property type="entry name" value="DENDRITIC CELL-SPECIFIC TRANSMEMBRANE PROTEIN"/>
    <property type="match status" value="1"/>
</dbReference>
<reference evidence="9" key="1">
    <citation type="journal article" date="2012" name="Nature">
        <title>The oyster genome reveals stress adaptation and complexity of shell formation.</title>
        <authorList>
            <person name="Zhang G."/>
            <person name="Fang X."/>
            <person name="Guo X."/>
            <person name="Li L."/>
            <person name="Luo R."/>
            <person name="Xu F."/>
            <person name="Yang P."/>
            <person name="Zhang L."/>
            <person name="Wang X."/>
            <person name="Qi H."/>
            <person name="Xiong Z."/>
            <person name="Que H."/>
            <person name="Xie Y."/>
            <person name="Holland P.W."/>
            <person name="Paps J."/>
            <person name="Zhu Y."/>
            <person name="Wu F."/>
            <person name="Chen Y."/>
            <person name="Wang J."/>
            <person name="Peng C."/>
            <person name="Meng J."/>
            <person name="Yang L."/>
            <person name="Liu J."/>
            <person name="Wen B."/>
            <person name="Zhang N."/>
            <person name="Huang Z."/>
            <person name="Zhu Q."/>
            <person name="Feng Y."/>
            <person name="Mount A."/>
            <person name="Hedgecock D."/>
            <person name="Xu Z."/>
            <person name="Liu Y."/>
            <person name="Domazet-Loso T."/>
            <person name="Du Y."/>
            <person name="Sun X."/>
            <person name="Zhang S."/>
            <person name="Liu B."/>
            <person name="Cheng P."/>
            <person name="Jiang X."/>
            <person name="Li J."/>
            <person name="Fan D."/>
            <person name="Wang W."/>
            <person name="Fu W."/>
            <person name="Wang T."/>
            <person name="Wang B."/>
            <person name="Zhang J."/>
            <person name="Peng Z."/>
            <person name="Li Y."/>
            <person name="Li N."/>
            <person name="Wang J."/>
            <person name="Chen M."/>
            <person name="He Y."/>
            <person name="Tan F."/>
            <person name="Song X."/>
            <person name="Zheng Q."/>
            <person name="Huang R."/>
            <person name="Yang H."/>
            <person name="Du X."/>
            <person name="Chen L."/>
            <person name="Yang M."/>
            <person name="Gaffney P.M."/>
            <person name="Wang S."/>
            <person name="Luo L."/>
            <person name="She Z."/>
            <person name="Ming Y."/>
            <person name="Huang W."/>
            <person name="Zhang S."/>
            <person name="Huang B."/>
            <person name="Zhang Y."/>
            <person name="Qu T."/>
            <person name="Ni P."/>
            <person name="Miao G."/>
            <person name="Wang J."/>
            <person name="Wang Q."/>
            <person name="Steinberg C.E."/>
            <person name="Wang H."/>
            <person name="Li N."/>
            <person name="Qian L."/>
            <person name="Zhang G."/>
            <person name="Li Y."/>
            <person name="Yang H."/>
            <person name="Liu X."/>
            <person name="Wang J."/>
            <person name="Yin Y."/>
            <person name="Wang J."/>
        </authorList>
    </citation>
    <scope>NUCLEOTIDE SEQUENCE [LARGE SCALE GENOMIC DNA]</scope>
    <source>
        <strain evidence="9">05x7-T-G4-1.051#20</strain>
    </source>
</reference>
<organism evidence="9">
    <name type="scientific">Magallana gigas</name>
    <name type="common">Pacific oyster</name>
    <name type="synonym">Crassostrea gigas</name>
    <dbReference type="NCBI Taxonomy" id="29159"/>
    <lineage>
        <taxon>Eukaryota</taxon>
        <taxon>Metazoa</taxon>
        <taxon>Spiralia</taxon>
        <taxon>Lophotrochozoa</taxon>
        <taxon>Mollusca</taxon>
        <taxon>Bivalvia</taxon>
        <taxon>Autobranchia</taxon>
        <taxon>Pteriomorphia</taxon>
        <taxon>Ostreida</taxon>
        <taxon>Ostreoidea</taxon>
        <taxon>Ostreidae</taxon>
        <taxon>Magallana</taxon>
    </lineage>
</organism>
<proteinExistence type="predicted"/>
<dbReference type="EMBL" id="JH818243">
    <property type="protein sequence ID" value="EKC33659.1"/>
    <property type="molecule type" value="Genomic_DNA"/>
</dbReference>
<dbReference type="AlphaFoldDB" id="K1QR89"/>
<feature type="domain" description="Dendritic cell-specific transmembrane protein-like" evidence="7">
    <location>
        <begin position="434"/>
        <end position="598"/>
    </location>
</feature>
<feature type="transmembrane region" description="Helical" evidence="6">
    <location>
        <begin position="401"/>
        <end position="419"/>
    </location>
</feature>
<evidence type="ECO:0000256" key="2">
    <source>
        <dbReference type="ARBA" id="ARBA00022692"/>
    </source>
</evidence>
<feature type="compositionally biased region" description="Basic and acidic residues" evidence="5">
    <location>
        <begin position="232"/>
        <end position="244"/>
    </location>
</feature>
<feature type="transmembrane region" description="Helical" evidence="6">
    <location>
        <begin position="101"/>
        <end position="128"/>
    </location>
</feature>
<keyword evidence="4 6" id="KW-0472">Membrane</keyword>
<feature type="transmembrane region" description="Helical" evidence="6">
    <location>
        <begin position="488"/>
        <end position="510"/>
    </location>
</feature>
<feature type="transmembrane region" description="Helical" evidence="6">
    <location>
        <begin position="70"/>
        <end position="89"/>
    </location>
</feature>
<dbReference type="HOGENOM" id="CLU_015030_1_1_1"/>
<feature type="transmembrane region" description="Helical" evidence="6">
    <location>
        <begin position="140"/>
        <end position="158"/>
    </location>
</feature>
<protein>
    <submittedName>
        <fullName evidence="9">DC-STAMP domain-containing protein 1</fullName>
    </submittedName>
</protein>
<feature type="transmembrane region" description="Helical" evidence="6">
    <location>
        <begin position="304"/>
        <end position="323"/>
    </location>
</feature>
<evidence type="ECO:0000256" key="6">
    <source>
        <dbReference type="SAM" id="Phobius"/>
    </source>
</evidence>
<keyword evidence="3 6" id="KW-1133">Transmembrane helix</keyword>
<feature type="domain" description="E3 ubiquitin-protein ligase DCST1-like C-terminal" evidence="8">
    <location>
        <begin position="663"/>
        <end position="697"/>
    </location>
</feature>
<dbReference type="FunCoup" id="K1QR89">
    <property type="interactions" value="2"/>
</dbReference>
<evidence type="ECO:0000259" key="8">
    <source>
        <dbReference type="Pfam" id="PF26037"/>
    </source>
</evidence>
<evidence type="ECO:0000256" key="1">
    <source>
        <dbReference type="ARBA" id="ARBA00004141"/>
    </source>
</evidence>
<dbReference type="Pfam" id="PF26037">
    <property type="entry name" value="zf-RING_DCST1_C"/>
    <property type="match status" value="1"/>
</dbReference>
<feature type="transmembrane region" description="Helical" evidence="6">
    <location>
        <begin position="41"/>
        <end position="58"/>
    </location>
</feature>
<dbReference type="GO" id="GO:0016020">
    <property type="term" value="C:membrane"/>
    <property type="evidence" value="ECO:0007669"/>
    <property type="project" value="UniProtKB-SubCell"/>
</dbReference>
<accession>K1QR89</accession>
<feature type="region of interest" description="Disordered" evidence="5">
    <location>
        <begin position="232"/>
        <end position="267"/>
    </location>
</feature>
<keyword evidence="2 6" id="KW-0812">Transmembrane</keyword>
<dbReference type="InterPro" id="IPR012858">
    <property type="entry name" value="DC_STAMP-like"/>
</dbReference>
<evidence type="ECO:0000259" key="7">
    <source>
        <dbReference type="Pfam" id="PF07782"/>
    </source>
</evidence>
<sequence>MAEKNQTEVEIEKIVKKKMMTYEEYMTKYRRRKYRRRRRRGGILCCFYLVIDKLMNVINSSPEEYNSIKTVLGFPVGAFIAYMLYKAVLEPLALPKNLQELLGGVLGLGMASGYAMSVQVRCITWLLVPTFFGKKGRSFVAAYAIVFLITGPVHNIMINGQEVTRALVCATELAINHSTTKMDLKTRPIMNVAKDFQEQGAHLKRVIGDLEFAYKPLKKEFKENELEEEEMEMRMRKVDKDTRGRRGKNRMKKIEEKNNPETARDRPEKIEKQYRKKLEMRCEDIWNQAVSSCRNKMLSLWDDCVGYIPIIGYYLCLPLRLTFFCQIVRVVPGALGMECDSMDVMEPGFGETYVTADDTMDNMDQNFDMVHTPEDVDYTMAEEMRKGAMHEFSKRQKLTEFFLTLLKRTLAFTFILVFISSYKYNKRYLSDFQFDNMYITPYFRHIDARRMYQKKRRLLPLKKFERGQVVYPKTMKLMKSEKKKLSKGTFMIIMRCMVSALIIVSAKVLYEVMDIIEKNRIHHIEVKVAGKGFMSHIVRLFLRAFNQKHSVDTVSTNFECLPYGTPLPIMHVVRIYLVYILVWVLMLFQAYGLRLRRREKKRILFMYNELLKKRKGFLKHLRKKVLKEAKKFQLSRDSSILSAFARTFPRLAFLVKCFQRSKKTCLVCGDVEKKKVVEFVPCPTPGCNFSYCPECWNLHIVLKKQIVLPQSYFVKA</sequence>
<dbReference type="InParanoid" id="K1QR89"/>
<name>K1QR89_MAGGI</name>
<feature type="compositionally biased region" description="Basic and acidic residues" evidence="5">
    <location>
        <begin position="252"/>
        <end position="267"/>
    </location>
</feature>
<gene>
    <name evidence="9" type="ORF">CGI_10007724</name>
</gene>
<evidence type="ECO:0000313" key="9">
    <source>
        <dbReference type="EMBL" id="EKC33659.1"/>
    </source>
</evidence>
<dbReference type="PANTHER" id="PTHR21041:SF17">
    <property type="entry name" value="E3 UBIQUITIN-PROTEIN LIGASE DCST1"/>
    <property type="match status" value="1"/>
</dbReference>
<feature type="transmembrane region" description="Helical" evidence="6">
    <location>
        <begin position="573"/>
        <end position="593"/>
    </location>
</feature>
<dbReference type="InterPro" id="IPR051856">
    <property type="entry name" value="CSR-E3_Ligase_Protein"/>
</dbReference>
<evidence type="ECO:0000256" key="3">
    <source>
        <dbReference type="ARBA" id="ARBA00022989"/>
    </source>
</evidence>
<evidence type="ECO:0000256" key="4">
    <source>
        <dbReference type="ARBA" id="ARBA00023136"/>
    </source>
</evidence>
<dbReference type="InterPro" id="IPR058842">
    <property type="entry name" value="DCST1_C"/>
</dbReference>
<dbReference type="Pfam" id="PF07782">
    <property type="entry name" value="DC_STAMP"/>
    <property type="match status" value="1"/>
</dbReference>